<keyword evidence="3 9" id="KW-0808">Transferase</keyword>
<gene>
    <name evidence="9" type="ORF">GGD88_003317</name>
</gene>
<dbReference type="Proteomes" id="UP000555728">
    <property type="component" value="Unassembled WGS sequence"/>
</dbReference>
<keyword evidence="7" id="KW-1133">Transmembrane helix</keyword>
<keyword evidence="7" id="KW-0472">Membrane</keyword>
<dbReference type="PANTHER" id="PTHR10434:SF64">
    <property type="entry name" value="1-ACYL-SN-GLYCEROL-3-PHOSPHATE ACYLTRANSFERASE-RELATED"/>
    <property type="match status" value="1"/>
</dbReference>
<sequence>MPGIFSPARALWRLTLFLGWTCFVVPPYATLLGLRLPSRWLARVYWAGVARVIGLRIRVVRGRPSGRRPLLILSNHTSYLDIVTLGALLDAGFVAKSEVGTWPGFGLIARLGRTVFVERKRSRTGQGRDDIARRLAEGEPLILFPEGTSNDGNRVLPFKSALLAVAEPPRRRDSGAAATRERPPLVVQPVSLAYTRVDGVPVGYGWRPFYAWYGDMDLAPHLWAALALGTITVEVILHDPVEAAAHPSRKALARHCEALVSAGVSDLLSGRAADTAAGAGTPADDDPTDQAEDATAPHAARA</sequence>
<evidence type="ECO:0000259" key="8">
    <source>
        <dbReference type="SMART" id="SM00563"/>
    </source>
</evidence>
<keyword evidence="5 9" id="KW-0012">Acyltransferase</keyword>
<dbReference type="GO" id="GO:0003841">
    <property type="term" value="F:1-acylglycerol-3-phosphate O-acyltransferase activity"/>
    <property type="evidence" value="ECO:0007669"/>
    <property type="project" value="UniProtKB-EC"/>
</dbReference>
<comment type="pathway">
    <text evidence="1">Lipid metabolism.</text>
</comment>
<feature type="compositionally biased region" description="Low complexity" evidence="6">
    <location>
        <begin position="273"/>
        <end position="282"/>
    </location>
</feature>
<feature type="compositionally biased region" description="Acidic residues" evidence="6">
    <location>
        <begin position="283"/>
        <end position="292"/>
    </location>
</feature>
<evidence type="ECO:0000313" key="10">
    <source>
        <dbReference type="Proteomes" id="UP000555728"/>
    </source>
</evidence>
<keyword evidence="4" id="KW-0443">Lipid metabolism</keyword>
<keyword evidence="2" id="KW-0444">Lipid biosynthesis</keyword>
<accession>A0A7W6WMJ4</accession>
<reference evidence="9 10" key="1">
    <citation type="submission" date="2020-08" db="EMBL/GenBank/DDBJ databases">
        <title>Genome sequencing of Purple Non-Sulfur Bacteria from various extreme environments.</title>
        <authorList>
            <person name="Mayer M."/>
        </authorList>
    </citation>
    <scope>NUCLEOTIDE SEQUENCE [LARGE SCALE GENOMIC DNA]</scope>
    <source>
        <strain evidence="9 10">JA135</strain>
    </source>
</reference>
<evidence type="ECO:0000256" key="3">
    <source>
        <dbReference type="ARBA" id="ARBA00022679"/>
    </source>
</evidence>
<keyword evidence="10" id="KW-1185">Reference proteome</keyword>
<keyword evidence="7" id="KW-0812">Transmembrane</keyword>
<dbReference type="GO" id="GO:0006654">
    <property type="term" value="P:phosphatidic acid biosynthetic process"/>
    <property type="evidence" value="ECO:0007669"/>
    <property type="project" value="TreeGrafter"/>
</dbReference>
<dbReference type="CDD" id="cd07989">
    <property type="entry name" value="LPLAT_AGPAT-like"/>
    <property type="match status" value="1"/>
</dbReference>
<feature type="region of interest" description="Disordered" evidence="6">
    <location>
        <begin position="273"/>
        <end position="302"/>
    </location>
</feature>
<feature type="domain" description="Phospholipid/glycerol acyltransferase" evidence="8">
    <location>
        <begin position="70"/>
        <end position="195"/>
    </location>
</feature>
<dbReference type="Pfam" id="PF01553">
    <property type="entry name" value="Acyltransferase"/>
    <property type="match status" value="1"/>
</dbReference>
<evidence type="ECO:0000256" key="1">
    <source>
        <dbReference type="ARBA" id="ARBA00005189"/>
    </source>
</evidence>
<dbReference type="InterPro" id="IPR002123">
    <property type="entry name" value="Plipid/glycerol_acylTrfase"/>
</dbReference>
<organism evidence="9 10">
    <name type="scientific">Roseospira goensis</name>
    <dbReference type="NCBI Taxonomy" id="391922"/>
    <lineage>
        <taxon>Bacteria</taxon>
        <taxon>Pseudomonadati</taxon>
        <taxon>Pseudomonadota</taxon>
        <taxon>Alphaproteobacteria</taxon>
        <taxon>Rhodospirillales</taxon>
        <taxon>Rhodospirillaceae</taxon>
        <taxon>Roseospira</taxon>
    </lineage>
</organism>
<evidence type="ECO:0000256" key="4">
    <source>
        <dbReference type="ARBA" id="ARBA00023098"/>
    </source>
</evidence>
<feature type="transmembrane region" description="Helical" evidence="7">
    <location>
        <begin position="12"/>
        <end position="34"/>
    </location>
</feature>
<dbReference type="SUPFAM" id="SSF69593">
    <property type="entry name" value="Glycerol-3-phosphate (1)-acyltransferase"/>
    <property type="match status" value="1"/>
</dbReference>
<dbReference type="RefSeq" id="WP_184437444.1">
    <property type="nucleotide sequence ID" value="NZ_JACIGI010000041.1"/>
</dbReference>
<proteinExistence type="predicted"/>
<evidence type="ECO:0000256" key="5">
    <source>
        <dbReference type="ARBA" id="ARBA00023315"/>
    </source>
</evidence>
<feature type="compositionally biased region" description="Low complexity" evidence="6">
    <location>
        <begin position="293"/>
        <end position="302"/>
    </location>
</feature>
<dbReference type="SMART" id="SM00563">
    <property type="entry name" value="PlsC"/>
    <property type="match status" value="1"/>
</dbReference>
<dbReference type="AlphaFoldDB" id="A0A7W6WMJ4"/>
<evidence type="ECO:0000256" key="2">
    <source>
        <dbReference type="ARBA" id="ARBA00022516"/>
    </source>
</evidence>
<evidence type="ECO:0000256" key="7">
    <source>
        <dbReference type="SAM" id="Phobius"/>
    </source>
</evidence>
<evidence type="ECO:0000256" key="6">
    <source>
        <dbReference type="SAM" id="MobiDB-lite"/>
    </source>
</evidence>
<protein>
    <submittedName>
        <fullName evidence="9">1-acyl-sn-glycerol-3-phosphate acyltransferase</fullName>
        <ecNumber evidence="9">2.3.1.51</ecNumber>
    </submittedName>
</protein>
<dbReference type="PANTHER" id="PTHR10434">
    <property type="entry name" value="1-ACYL-SN-GLYCEROL-3-PHOSPHATE ACYLTRANSFERASE"/>
    <property type="match status" value="1"/>
</dbReference>
<evidence type="ECO:0000313" key="9">
    <source>
        <dbReference type="EMBL" id="MBB4287567.1"/>
    </source>
</evidence>
<comment type="caution">
    <text evidence="9">The sequence shown here is derived from an EMBL/GenBank/DDBJ whole genome shotgun (WGS) entry which is preliminary data.</text>
</comment>
<name>A0A7W6WMJ4_9PROT</name>
<dbReference type="EMBL" id="JACIGI010000041">
    <property type="protein sequence ID" value="MBB4287567.1"/>
    <property type="molecule type" value="Genomic_DNA"/>
</dbReference>
<dbReference type="EC" id="2.3.1.51" evidence="9"/>